<dbReference type="SMART" id="SM00213">
    <property type="entry name" value="UBQ"/>
    <property type="match status" value="1"/>
</dbReference>
<dbReference type="InterPro" id="IPR029071">
    <property type="entry name" value="Ubiquitin-like_domsf"/>
</dbReference>
<dbReference type="EMBL" id="CAXITT010000114">
    <property type="protein sequence ID" value="CAL1532371.1"/>
    <property type="molecule type" value="Genomic_DNA"/>
</dbReference>
<dbReference type="CDD" id="cd17063">
    <property type="entry name" value="Ubl_ANKRD60"/>
    <property type="match status" value="1"/>
</dbReference>
<name>A0AAV2HES4_LYMST</name>
<protein>
    <recommendedName>
        <fullName evidence="4">Ubiquitin-like domain-containing protein</fullName>
    </recommendedName>
</protein>
<dbReference type="SMART" id="SM00248">
    <property type="entry name" value="ANK"/>
    <property type="match status" value="2"/>
</dbReference>
<dbReference type="SUPFAM" id="SSF48403">
    <property type="entry name" value="Ankyrin repeat"/>
    <property type="match status" value="1"/>
</dbReference>
<feature type="domain" description="Ubiquitin-like" evidence="4">
    <location>
        <begin position="28"/>
        <end position="97"/>
    </location>
</feature>
<dbReference type="InterPro" id="IPR036770">
    <property type="entry name" value="Ankyrin_rpt-contain_sf"/>
</dbReference>
<reference evidence="5 6" key="1">
    <citation type="submission" date="2024-04" db="EMBL/GenBank/DDBJ databases">
        <authorList>
            <consortium name="Genoscope - CEA"/>
            <person name="William W."/>
        </authorList>
    </citation>
    <scope>NUCLEOTIDE SEQUENCE [LARGE SCALE GENOMIC DNA]</scope>
</reference>
<dbReference type="Gene3D" id="1.25.40.20">
    <property type="entry name" value="Ankyrin repeat-containing domain"/>
    <property type="match status" value="1"/>
</dbReference>
<evidence type="ECO:0000256" key="3">
    <source>
        <dbReference type="SAM" id="MobiDB-lite"/>
    </source>
</evidence>
<keyword evidence="6" id="KW-1185">Reference proteome</keyword>
<dbReference type="PANTHER" id="PTHR22677">
    <property type="entry name" value="ANKYRIN REPEAT DOMAIN-CONTAINING PROTEIN 60"/>
    <property type="match status" value="1"/>
</dbReference>
<organism evidence="5 6">
    <name type="scientific">Lymnaea stagnalis</name>
    <name type="common">Great pond snail</name>
    <name type="synonym">Helix stagnalis</name>
    <dbReference type="NCBI Taxonomy" id="6523"/>
    <lineage>
        <taxon>Eukaryota</taxon>
        <taxon>Metazoa</taxon>
        <taxon>Spiralia</taxon>
        <taxon>Lophotrochozoa</taxon>
        <taxon>Mollusca</taxon>
        <taxon>Gastropoda</taxon>
        <taxon>Heterobranchia</taxon>
        <taxon>Euthyneura</taxon>
        <taxon>Panpulmonata</taxon>
        <taxon>Hygrophila</taxon>
        <taxon>Lymnaeoidea</taxon>
        <taxon>Lymnaeidae</taxon>
        <taxon>Lymnaea</taxon>
    </lineage>
</organism>
<dbReference type="InterPro" id="IPR002110">
    <property type="entry name" value="Ankyrin_rpt"/>
</dbReference>
<keyword evidence="2" id="KW-0175">Coiled coil</keyword>
<comment type="caution">
    <text evidence="5">The sequence shown here is derived from an EMBL/GenBank/DDBJ whole genome shotgun (WGS) entry which is preliminary data.</text>
</comment>
<dbReference type="InterPro" id="IPR039323">
    <property type="entry name" value="ANKRD_45/46/60"/>
</dbReference>
<keyword evidence="1" id="KW-0040">ANK repeat</keyword>
<evidence type="ECO:0000256" key="2">
    <source>
        <dbReference type="SAM" id="Coils"/>
    </source>
</evidence>
<feature type="coiled-coil region" evidence="2">
    <location>
        <begin position="358"/>
        <end position="396"/>
    </location>
</feature>
<dbReference type="PROSITE" id="PS50088">
    <property type="entry name" value="ANK_REPEAT"/>
    <property type="match status" value="1"/>
</dbReference>
<dbReference type="InterPro" id="IPR000626">
    <property type="entry name" value="Ubiquitin-like_dom"/>
</dbReference>
<evidence type="ECO:0000313" key="5">
    <source>
        <dbReference type="EMBL" id="CAL1532371.1"/>
    </source>
</evidence>
<feature type="region of interest" description="Disordered" evidence="3">
    <location>
        <begin position="407"/>
        <end position="431"/>
    </location>
</feature>
<dbReference type="Gene3D" id="3.10.20.90">
    <property type="entry name" value="Phosphatidylinositol 3-kinase Catalytic Subunit, Chain A, domain 1"/>
    <property type="match status" value="1"/>
</dbReference>
<dbReference type="Pfam" id="PF12796">
    <property type="entry name" value="Ank_2"/>
    <property type="match status" value="1"/>
</dbReference>
<accession>A0AAV2HES4</accession>
<dbReference type="AlphaFoldDB" id="A0AAV2HES4"/>
<evidence type="ECO:0000256" key="1">
    <source>
        <dbReference type="PROSITE-ProRule" id="PRU00023"/>
    </source>
</evidence>
<dbReference type="PROSITE" id="PS50297">
    <property type="entry name" value="ANK_REP_REGION"/>
    <property type="match status" value="1"/>
</dbReference>
<feature type="repeat" description="ANK" evidence="1">
    <location>
        <begin position="182"/>
        <end position="214"/>
    </location>
</feature>
<proteinExistence type="predicted"/>
<evidence type="ECO:0000259" key="4">
    <source>
        <dbReference type="PROSITE" id="PS50053"/>
    </source>
</evidence>
<dbReference type="Proteomes" id="UP001497497">
    <property type="component" value="Unassembled WGS sequence"/>
</dbReference>
<dbReference type="Pfam" id="PF00240">
    <property type="entry name" value="ubiquitin"/>
    <property type="match status" value="1"/>
</dbReference>
<dbReference type="PROSITE" id="PS50053">
    <property type="entry name" value="UBIQUITIN_2"/>
    <property type="match status" value="1"/>
</dbReference>
<evidence type="ECO:0000313" key="6">
    <source>
        <dbReference type="Proteomes" id="UP001497497"/>
    </source>
</evidence>
<dbReference type="SUPFAM" id="SSF54236">
    <property type="entry name" value="Ubiquitin-like"/>
    <property type="match status" value="1"/>
</dbReference>
<dbReference type="PANTHER" id="PTHR22677:SF3">
    <property type="entry name" value="ANKYRIN REPEAT DOMAIN-CONTAINING PROTEIN 60"/>
    <property type="match status" value="1"/>
</dbReference>
<sequence>MSKLNGLQHKRGKEKVKKYKRRPDAFTVHVTVEPTEEKFKLNDVYNDMTVAQLKDEVEIATGIPVSLQRLSYLDEGELPDQSDVRSNDFVPGCTVKLKVWPMYRELVEAVVANDVEWVFKLGVTDPSDYHTPASDYMTKKSRKAWLEERAFVALCLAAHRGYEEIAIKLIETGAKVNMQTPTGKTPLHLASAKGNGEIINTLLSHGADVNMEDHNGNTALTIAERFGSKVCSRNLFQFQWQERAKRIKPSKNVPLFAHQYHDSSFPVWKRGKSAQIYVSKILKPGEFEGTALSAPKSGRHPSLAHKQIRDATFFSDSQDSTSVDMESFPDDSGTLPPIGRTNKKTVMKKPLSYEEWVGKQKEIQKKIMAENKKKAEEEMQRKLEEEEKQKEENEKLGYEMWLAEREQEKLEKSPRHSLPYKNQPNVPDGRSLLPVHQDGALRLYLRSLGKSKSGVNYEDWLNEKENEINQLVKHLHTSV</sequence>
<feature type="region of interest" description="Disordered" evidence="3">
    <location>
        <begin position="319"/>
        <end position="342"/>
    </location>
</feature>
<gene>
    <name evidence="5" type="ORF">GSLYS_00006450001</name>
</gene>